<sequence>MPDTFSGLTNLLPTLRTGEAIIVGEAIEIPSRVKFPLVEPRPMSVDPEISKSWRLDRCIDINYKSAVRNWRNQSLDE</sequence>
<comment type="caution">
    <text evidence="1">The sequence shown here is derived from an EMBL/GenBank/DDBJ whole genome shotgun (WGS) entry which is preliminary data.</text>
</comment>
<gene>
    <name evidence="1" type="ORF">LCGC14_0594900</name>
</gene>
<protein>
    <submittedName>
        <fullName evidence="1">Uncharacterized protein</fullName>
    </submittedName>
</protein>
<accession>A0A0F9RW26</accession>
<dbReference type="Gene3D" id="3.40.50.300">
    <property type="entry name" value="P-loop containing nucleotide triphosphate hydrolases"/>
    <property type="match status" value="1"/>
</dbReference>
<proteinExistence type="predicted"/>
<reference evidence="1" key="1">
    <citation type="journal article" date="2015" name="Nature">
        <title>Complex archaea that bridge the gap between prokaryotes and eukaryotes.</title>
        <authorList>
            <person name="Spang A."/>
            <person name="Saw J.H."/>
            <person name="Jorgensen S.L."/>
            <person name="Zaremba-Niedzwiedzka K."/>
            <person name="Martijn J."/>
            <person name="Lind A.E."/>
            <person name="van Eijk R."/>
            <person name="Schleper C."/>
            <person name="Guy L."/>
            <person name="Ettema T.J."/>
        </authorList>
    </citation>
    <scope>NUCLEOTIDE SEQUENCE</scope>
</reference>
<dbReference type="EMBL" id="LAZR01000939">
    <property type="protein sequence ID" value="KKN54197.1"/>
    <property type="molecule type" value="Genomic_DNA"/>
</dbReference>
<dbReference type="AlphaFoldDB" id="A0A0F9RW26"/>
<organism evidence="1">
    <name type="scientific">marine sediment metagenome</name>
    <dbReference type="NCBI Taxonomy" id="412755"/>
    <lineage>
        <taxon>unclassified sequences</taxon>
        <taxon>metagenomes</taxon>
        <taxon>ecological metagenomes</taxon>
    </lineage>
</organism>
<evidence type="ECO:0000313" key="1">
    <source>
        <dbReference type="EMBL" id="KKN54197.1"/>
    </source>
</evidence>
<name>A0A0F9RW26_9ZZZZ</name>
<dbReference type="InterPro" id="IPR027417">
    <property type="entry name" value="P-loop_NTPase"/>
</dbReference>